<protein>
    <recommendedName>
        <fullName evidence="1">HTH cro/C1-type domain-containing protein</fullName>
    </recommendedName>
</protein>
<name>A0AA97GWC9_9ACTN</name>
<feature type="domain" description="HTH cro/C1-type" evidence="1">
    <location>
        <begin position="21"/>
        <end position="82"/>
    </location>
</feature>
<dbReference type="InterPro" id="IPR001387">
    <property type="entry name" value="Cro/C1-type_HTH"/>
</dbReference>
<evidence type="ECO:0000313" key="2">
    <source>
        <dbReference type="EMBL" id="WOC12568.1"/>
    </source>
</evidence>
<evidence type="ECO:0000259" key="1">
    <source>
        <dbReference type="PROSITE" id="PS50943"/>
    </source>
</evidence>
<dbReference type="AlphaFoldDB" id="A0AA97GWC9"/>
<dbReference type="SMART" id="SM00530">
    <property type="entry name" value="HTH_XRE"/>
    <property type="match status" value="1"/>
</dbReference>
<proteinExistence type="predicted"/>
<organism evidence="2">
    <name type="scientific">Gordonia sp. MP11Mi</name>
    <dbReference type="NCBI Taxonomy" id="3022769"/>
    <lineage>
        <taxon>Bacteria</taxon>
        <taxon>Bacillati</taxon>
        <taxon>Actinomycetota</taxon>
        <taxon>Actinomycetes</taxon>
        <taxon>Mycobacteriales</taxon>
        <taxon>Gordoniaceae</taxon>
        <taxon>Gordonia</taxon>
    </lineage>
</organism>
<dbReference type="CDD" id="cd00093">
    <property type="entry name" value="HTH_XRE"/>
    <property type="match status" value="1"/>
</dbReference>
<dbReference type="GO" id="GO:0003677">
    <property type="term" value="F:DNA binding"/>
    <property type="evidence" value="ECO:0007669"/>
    <property type="project" value="InterPro"/>
</dbReference>
<dbReference type="PROSITE" id="PS50943">
    <property type="entry name" value="HTH_CROC1"/>
    <property type="match status" value="1"/>
</dbReference>
<accession>A0AA97GWC9</accession>
<reference evidence="2" key="1">
    <citation type="submission" date="2023-06" db="EMBL/GenBank/DDBJ databases">
        <title>Gordonia sp. nov. and Pseudochrobactrum sp. nov., two species isolated from the burying beetle Nicrophorus vespilloides.</title>
        <authorList>
            <person name="Poehlein A."/>
            <person name="Guzman J."/>
            <person name="Daniel R."/>
            <person name="Vilcinskas A."/>
        </authorList>
    </citation>
    <scope>NUCLEOTIDE SEQUENCE</scope>
    <source>
        <strain evidence="2">MP11Mi</strain>
    </source>
</reference>
<dbReference type="InterPro" id="IPR010982">
    <property type="entry name" value="Lambda_DNA-bd_dom_sf"/>
</dbReference>
<dbReference type="SUPFAM" id="SSF47413">
    <property type="entry name" value="lambda repressor-like DNA-binding domains"/>
    <property type="match status" value="1"/>
</dbReference>
<gene>
    <name evidence="2" type="ORF">MP11Mi_16580</name>
</gene>
<sequence length="153" mass="17458">MLNHMQDEASDDLNQRVGRNVAKWRKDQGMSQAELADQLAQRLGKAKIDPTTITRMESGKRPTTVAEIESMARIFSVEVDAFFVEESPELGRLRAEVKDWGNSFTSILVQKKLMEGRRKRAMSIVSRYPGIEEKLTKAEQGIYRRMVRDDSAP</sequence>
<dbReference type="Pfam" id="PF01381">
    <property type="entry name" value="HTH_3"/>
    <property type="match status" value="1"/>
</dbReference>
<dbReference type="EMBL" id="CP128986">
    <property type="protein sequence ID" value="WOC12568.1"/>
    <property type="molecule type" value="Genomic_DNA"/>
</dbReference>
<dbReference type="Gene3D" id="1.10.260.40">
    <property type="entry name" value="lambda repressor-like DNA-binding domains"/>
    <property type="match status" value="1"/>
</dbReference>